<dbReference type="AlphaFoldDB" id="Q7MPZ9"/>
<dbReference type="Proteomes" id="UP000002675">
    <property type="component" value="Chromosome I"/>
</dbReference>
<protein>
    <submittedName>
        <fullName evidence="1">Uncharacterized protein</fullName>
    </submittedName>
</protein>
<sequence length="53" mass="6009">MNLALYNGDLPQIFQGSWQNRNQRGVSQASCDIVQSSVSKRDLSTQQQHNVLF</sequence>
<name>Q7MPZ9_VIBVY</name>
<proteinExistence type="predicted"/>
<accession>Q7MPZ9</accession>
<dbReference type="EMBL" id="BA000037">
    <property type="protein sequence ID" value="BAC92975.1"/>
    <property type="molecule type" value="Genomic_DNA"/>
</dbReference>
<organism evidence="1 2">
    <name type="scientific">Vibrio vulnificus (strain YJ016)</name>
    <dbReference type="NCBI Taxonomy" id="196600"/>
    <lineage>
        <taxon>Bacteria</taxon>
        <taxon>Pseudomonadati</taxon>
        <taxon>Pseudomonadota</taxon>
        <taxon>Gammaproteobacteria</taxon>
        <taxon>Vibrionales</taxon>
        <taxon>Vibrionaceae</taxon>
        <taxon>Vibrio</taxon>
    </lineage>
</organism>
<evidence type="ECO:0000313" key="2">
    <source>
        <dbReference type="Proteomes" id="UP000002675"/>
    </source>
</evidence>
<reference evidence="1 2" key="1">
    <citation type="journal article" date="2003" name="Genome Res.">
        <title>Comparative genome analysis of Vibrio vulnificus, a marine pathogen.</title>
        <authorList>
            <person name="Chen C.Y."/>
            <person name="Wu K.M."/>
            <person name="Chang Y.C."/>
            <person name="Chang C.H."/>
            <person name="Tsai H.C."/>
            <person name="Liao T.L."/>
            <person name="Liu Y.M."/>
            <person name="Chen H.J."/>
            <person name="Shen A.B."/>
            <person name="Li J.C."/>
            <person name="Su T.L."/>
            <person name="Shao C.P."/>
            <person name="Lee C.T."/>
            <person name="Hor L.I."/>
            <person name="Tsai S.F."/>
        </authorList>
    </citation>
    <scope>NUCLEOTIDE SEQUENCE [LARGE SCALE GENOMIC DNA]</scope>
    <source>
        <strain evidence="1 2">YJ016</strain>
    </source>
</reference>
<gene>
    <name evidence="1" type="ordered locus">VV0210</name>
</gene>
<evidence type="ECO:0000313" key="1">
    <source>
        <dbReference type="EMBL" id="BAC92975.1"/>
    </source>
</evidence>
<dbReference type="KEGG" id="vvy:VV0210"/>
<dbReference type="HOGENOM" id="CLU_3067558_0_0_6"/>